<dbReference type="RefSeq" id="WP_135391334.1">
    <property type="nucleotide sequence ID" value="NZ_SRMB01000001.1"/>
</dbReference>
<organism evidence="2 3">
    <name type="scientific">Hymenobacter metallicola</name>
    <dbReference type="NCBI Taxonomy" id="2563114"/>
    <lineage>
        <taxon>Bacteria</taxon>
        <taxon>Pseudomonadati</taxon>
        <taxon>Bacteroidota</taxon>
        <taxon>Cytophagia</taxon>
        <taxon>Cytophagales</taxon>
        <taxon>Hymenobacteraceae</taxon>
        <taxon>Hymenobacter</taxon>
    </lineage>
</organism>
<keyword evidence="1" id="KW-0732">Signal</keyword>
<evidence type="ECO:0000313" key="2">
    <source>
        <dbReference type="EMBL" id="TGE27961.1"/>
    </source>
</evidence>
<evidence type="ECO:0000256" key="1">
    <source>
        <dbReference type="SAM" id="SignalP"/>
    </source>
</evidence>
<name>A0A4Z0QG02_9BACT</name>
<reference evidence="2 3" key="1">
    <citation type="submission" date="2019-04" db="EMBL/GenBank/DDBJ databases">
        <authorList>
            <person name="Feng G."/>
            <person name="Zhang J."/>
            <person name="Zhu H."/>
        </authorList>
    </citation>
    <scope>NUCLEOTIDE SEQUENCE [LARGE SCALE GENOMIC DNA]</scope>
    <source>
        <strain evidence="2 3">9PBR-1</strain>
    </source>
</reference>
<dbReference type="AlphaFoldDB" id="A0A4Z0QG02"/>
<gene>
    <name evidence="2" type="ORF">E5K02_00410</name>
</gene>
<sequence>MKRYARTLALLLLPAGSWAQTPLPQLAVRPISLPAELAYYDNQFSGLAIRQKALFLLSESRLQDKAEGKLYRIELADLERQLADTAYTLPYRKYPLVNLAVLQGKINAQNQEYEGLEALAFDGKQLYFSVETTTLSPNCYLLKGTLQDSAVVLDTGFLLALPKPTRPDGSHIYNAGFEAISKDRNTLLSFFEYNYFDSQNYAYQHTLSAAASPATALPLARLPFRITDITRTTGRHFTAINYFFKGEGEDTVYRTPATDPASTALIRTGAAYHNYCRLVAIRRRGRELSWQPIGELPGPYMGYNWEGLAAHKKGYFLINDKYTPQKPFTSTLVYIRKP</sequence>
<protein>
    <submittedName>
        <fullName evidence="2">Uncharacterized protein</fullName>
    </submittedName>
</protein>
<proteinExistence type="predicted"/>
<dbReference type="Proteomes" id="UP000298471">
    <property type="component" value="Unassembled WGS sequence"/>
</dbReference>
<feature type="signal peptide" evidence="1">
    <location>
        <begin position="1"/>
        <end position="19"/>
    </location>
</feature>
<accession>A0A4Z0QG02</accession>
<dbReference type="EMBL" id="SRMB01000001">
    <property type="protein sequence ID" value="TGE27961.1"/>
    <property type="molecule type" value="Genomic_DNA"/>
</dbReference>
<evidence type="ECO:0000313" key="3">
    <source>
        <dbReference type="Proteomes" id="UP000298471"/>
    </source>
</evidence>
<dbReference type="OrthoDB" id="9812256at2"/>
<keyword evidence="3" id="KW-1185">Reference proteome</keyword>
<feature type="chain" id="PRO_5021467307" evidence="1">
    <location>
        <begin position="20"/>
        <end position="338"/>
    </location>
</feature>
<comment type="caution">
    <text evidence="2">The sequence shown here is derived from an EMBL/GenBank/DDBJ whole genome shotgun (WGS) entry which is preliminary data.</text>
</comment>